<dbReference type="AlphaFoldDB" id="A0A1F6E4I2"/>
<dbReference type="GO" id="GO:0005886">
    <property type="term" value="C:plasma membrane"/>
    <property type="evidence" value="ECO:0007669"/>
    <property type="project" value="TreeGrafter"/>
</dbReference>
<evidence type="ECO:0000259" key="4">
    <source>
        <dbReference type="Pfam" id="PF03717"/>
    </source>
</evidence>
<evidence type="ECO:0000256" key="1">
    <source>
        <dbReference type="ARBA" id="ARBA00004370"/>
    </source>
</evidence>
<dbReference type="Pfam" id="PF03717">
    <property type="entry name" value="PBP_dimer"/>
    <property type="match status" value="1"/>
</dbReference>
<feature type="domain" description="Penicillin-binding protein transpeptidase" evidence="3">
    <location>
        <begin position="255"/>
        <end position="552"/>
    </location>
</feature>
<organism evidence="5 6">
    <name type="scientific">Candidatus Kaiserbacteria bacterium RIFCSPHIGHO2_02_FULL_56_30</name>
    <dbReference type="NCBI Taxonomy" id="1798499"/>
    <lineage>
        <taxon>Bacteria</taxon>
        <taxon>Candidatus Kaiseribacteriota</taxon>
    </lineage>
</organism>
<comment type="caution">
    <text evidence="5">The sequence shown here is derived from an EMBL/GenBank/DDBJ whole genome shotgun (WGS) entry which is preliminary data.</text>
</comment>
<evidence type="ECO:0000259" key="3">
    <source>
        <dbReference type="Pfam" id="PF00905"/>
    </source>
</evidence>
<dbReference type="Proteomes" id="UP000177107">
    <property type="component" value="Unassembled WGS sequence"/>
</dbReference>
<keyword evidence="2" id="KW-0472">Membrane</keyword>
<accession>A0A1F6E4I2</accession>
<dbReference type="EMBL" id="MFLM01000008">
    <property type="protein sequence ID" value="OGG68450.1"/>
    <property type="molecule type" value="Genomic_DNA"/>
</dbReference>
<dbReference type="GO" id="GO:0008658">
    <property type="term" value="F:penicillin binding"/>
    <property type="evidence" value="ECO:0007669"/>
    <property type="project" value="InterPro"/>
</dbReference>
<evidence type="ECO:0000256" key="2">
    <source>
        <dbReference type="ARBA" id="ARBA00023136"/>
    </source>
</evidence>
<proteinExistence type="predicted"/>
<name>A0A1F6E4I2_9BACT</name>
<gene>
    <name evidence="5" type="ORF">A3C95_01965</name>
</gene>
<evidence type="ECO:0000313" key="6">
    <source>
        <dbReference type="Proteomes" id="UP000177107"/>
    </source>
</evidence>
<reference evidence="5 6" key="1">
    <citation type="journal article" date="2016" name="Nat. Commun.">
        <title>Thousands of microbial genomes shed light on interconnected biogeochemical processes in an aquifer system.</title>
        <authorList>
            <person name="Anantharaman K."/>
            <person name="Brown C.T."/>
            <person name="Hug L.A."/>
            <person name="Sharon I."/>
            <person name="Castelle C.J."/>
            <person name="Probst A.J."/>
            <person name="Thomas B.C."/>
            <person name="Singh A."/>
            <person name="Wilkins M.J."/>
            <person name="Karaoz U."/>
            <person name="Brodie E.L."/>
            <person name="Williams K.H."/>
            <person name="Hubbard S.S."/>
            <person name="Banfield J.F."/>
        </authorList>
    </citation>
    <scope>NUCLEOTIDE SEQUENCE [LARGE SCALE GENOMIC DNA]</scope>
</reference>
<evidence type="ECO:0008006" key="7">
    <source>
        <dbReference type="Google" id="ProtNLM"/>
    </source>
</evidence>
<dbReference type="PANTHER" id="PTHR30627:SF1">
    <property type="entry name" value="PEPTIDOGLYCAN D,D-TRANSPEPTIDASE FTSI"/>
    <property type="match status" value="1"/>
</dbReference>
<dbReference type="InterPro" id="IPR012338">
    <property type="entry name" value="Beta-lactam/transpept-like"/>
</dbReference>
<dbReference type="STRING" id="1798499.A3C95_01965"/>
<dbReference type="InterPro" id="IPR005311">
    <property type="entry name" value="PBP_dimer"/>
</dbReference>
<dbReference type="InterPro" id="IPR001460">
    <property type="entry name" value="PCN-bd_Tpept"/>
</dbReference>
<feature type="domain" description="Penicillin-binding protein dimerisation" evidence="4">
    <location>
        <begin position="56"/>
        <end position="190"/>
    </location>
</feature>
<dbReference type="SUPFAM" id="SSF56601">
    <property type="entry name" value="beta-lactamase/transpeptidase-like"/>
    <property type="match status" value="1"/>
</dbReference>
<comment type="subcellular location">
    <subcellularLocation>
        <location evidence="1">Membrane</location>
    </subcellularLocation>
</comment>
<protein>
    <recommendedName>
        <fullName evidence="7">Penicillin-binding protein transpeptidase domain-containing protein</fullName>
    </recommendedName>
</protein>
<dbReference type="SUPFAM" id="SSF56519">
    <property type="entry name" value="Penicillin binding protein dimerisation domain"/>
    <property type="match status" value="1"/>
</dbReference>
<evidence type="ECO:0000313" key="5">
    <source>
        <dbReference type="EMBL" id="OGG68450.1"/>
    </source>
</evidence>
<dbReference type="GO" id="GO:0071555">
    <property type="term" value="P:cell wall organization"/>
    <property type="evidence" value="ECO:0007669"/>
    <property type="project" value="TreeGrafter"/>
</dbReference>
<dbReference type="InterPro" id="IPR050515">
    <property type="entry name" value="Beta-lactam/transpept"/>
</dbReference>
<dbReference type="Gene3D" id="3.90.1310.10">
    <property type="entry name" value="Penicillin-binding protein 2a (Domain 2)"/>
    <property type="match status" value="1"/>
</dbReference>
<dbReference type="Gene3D" id="3.40.710.10">
    <property type="entry name" value="DD-peptidase/beta-lactamase superfamily"/>
    <property type="match status" value="1"/>
</dbReference>
<dbReference type="InterPro" id="IPR036138">
    <property type="entry name" value="PBP_dimer_sf"/>
</dbReference>
<dbReference type="Gene3D" id="3.30.450.330">
    <property type="match status" value="1"/>
</dbReference>
<dbReference type="PANTHER" id="PTHR30627">
    <property type="entry name" value="PEPTIDOGLYCAN D,D-TRANSPEPTIDASE"/>
    <property type="match status" value="1"/>
</dbReference>
<dbReference type="Pfam" id="PF00905">
    <property type="entry name" value="Transpeptidase"/>
    <property type="match status" value="1"/>
</dbReference>
<sequence>MRAAFRLRLRLVLAGICLFALLILTRLYFVQIVQGEEYSLKADRQYVASGSALFDRGAIYFTRKDGALVSAATLAIGFLVAVNPRLIDDPDAAYDALVKVSGDTIDREAFLKAAGNTQAVYIEIAHRLTDEVGRAIADATIPGISVLRERWRVYPGGKLAAQTIGTVAFLADDDVRRGRTGIEARYDEILARGGDALYRNFFAELFANVENMLADPAAAHEGAVITTLEPEVETRLVNDITVVHEKYDSKETGGIIMDPATGAVIAIASYPTYDANDFSHEAIAVFTNPLVSHVYEFGSIMKPLTMASAFDAGVVTSASTYTDTGCITLDTLPICNFDRKARGTASMQQVLSQSLNLGAAHLAGKLGGDRLRSYFMALGFGEKTGIDLPAEIAGLVKNLSSPRQVEYATAAFGQGVAVTPIAMARAIGALANKGTIVTPHVVSAVKLDSGVVKPLAWEETKIVFSPETTREVSEMLTHIVDHDLAQGALAIPSLSVAAKTGTAQLPAAGGGYHADRYFHSFFGYFPSYDPRFIILLYTYDPQGVQYASQTLTTTFMDLVHFLVDYYDIPPDRAGTASL</sequence>